<name>A0A1C4YQB8_9ACTN</name>
<dbReference type="EMBL" id="FMCW01000064">
    <property type="protein sequence ID" value="SCF22860.1"/>
    <property type="molecule type" value="Genomic_DNA"/>
</dbReference>
<sequence length="77" mass="8861">MLAGLLGVVAVAALDGTWVRLKMCPAEDCRWVFYDHARNRTGVWCQMAECGNRRKVREHRSRRRATSTAPPRCSWWG</sequence>
<dbReference type="AlphaFoldDB" id="A0A1C4YQB8"/>
<evidence type="ECO:0000313" key="3">
    <source>
        <dbReference type="Proteomes" id="UP000199375"/>
    </source>
</evidence>
<dbReference type="Pfam" id="PF11706">
    <property type="entry name" value="zf-CGNR"/>
    <property type="match status" value="1"/>
</dbReference>
<reference evidence="2 3" key="1">
    <citation type="submission" date="2016-06" db="EMBL/GenBank/DDBJ databases">
        <authorList>
            <person name="Kjaerup R.B."/>
            <person name="Dalgaard T.S."/>
            <person name="Juul-Madsen H.R."/>
        </authorList>
    </citation>
    <scope>NUCLEOTIDE SEQUENCE [LARGE SCALE GENOMIC DNA]</scope>
    <source>
        <strain evidence="2 3">DSM 45626</strain>
    </source>
</reference>
<dbReference type="InterPro" id="IPR021005">
    <property type="entry name" value="Znf_CGNR"/>
</dbReference>
<evidence type="ECO:0000259" key="1">
    <source>
        <dbReference type="Pfam" id="PF11706"/>
    </source>
</evidence>
<dbReference type="InterPro" id="IPR010852">
    <property type="entry name" value="ABATE"/>
</dbReference>
<protein>
    <submittedName>
        <fullName evidence="2">CGNR zinc finger domain-containing protein</fullName>
    </submittedName>
</protein>
<dbReference type="PANTHER" id="PTHR35525">
    <property type="entry name" value="BLL6575 PROTEIN"/>
    <property type="match status" value="1"/>
</dbReference>
<proteinExistence type="predicted"/>
<dbReference type="Proteomes" id="UP000199375">
    <property type="component" value="Unassembled WGS sequence"/>
</dbReference>
<organism evidence="2 3">
    <name type="scientific">Micromonospora haikouensis</name>
    <dbReference type="NCBI Taxonomy" id="686309"/>
    <lineage>
        <taxon>Bacteria</taxon>
        <taxon>Bacillati</taxon>
        <taxon>Actinomycetota</taxon>
        <taxon>Actinomycetes</taxon>
        <taxon>Micromonosporales</taxon>
        <taxon>Micromonosporaceae</taxon>
        <taxon>Micromonospora</taxon>
    </lineage>
</organism>
<dbReference type="InterPro" id="IPR023286">
    <property type="entry name" value="ABATE_dom_sf"/>
</dbReference>
<dbReference type="Gene3D" id="1.10.3300.10">
    <property type="entry name" value="Jann2411-like domain"/>
    <property type="match status" value="1"/>
</dbReference>
<dbReference type="SUPFAM" id="SSF160904">
    <property type="entry name" value="Jann2411-like"/>
    <property type="match status" value="1"/>
</dbReference>
<gene>
    <name evidence="2" type="ORF">GA0070558_1641</name>
</gene>
<accession>A0A1C4YQB8</accession>
<dbReference type="PANTHER" id="PTHR35525:SF3">
    <property type="entry name" value="BLL6575 PROTEIN"/>
    <property type="match status" value="1"/>
</dbReference>
<feature type="domain" description="Zinc finger CGNR" evidence="1">
    <location>
        <begin position="20"/>
        <end position="63"/>
    </location>
</feature>
<evidence type="ECO:0000313" key="2">
    <source>
        <dbReference type="EMBL" id="SCF22860.1"/>
    </source>
</evidence>